<gene>
    <name evidence="1" type="ORF">A1355_13315</name>
</gene>
<comment type="caution">
    <text evidence="1">The sequence shown here is derived from an EMBL/GenBank/DDBJ whole genome shotgun (WGS) entry which is preliminary data.</text>
</comment>
<dbReference type="Proteomes" id="UP000077628">
    <property type="component" value="Unassembled WGS sequence"/>
</dbReference>
<name>A0A177N7K4_9GAMM</name>
<reference evidence="2" key="1">
    <citation type="submission" date="2016-03" db="EMBL/GenBank/DDBJ databases">
        <authorList>
            <person name="Heylen K."/>
            <person name="De Vos P."/>
            <person name="Vekeman B."/>
        </authorList>
    </citation>
    <scope>NUCLEOTIDE SEQUENCE [LARGE SCALE GENOMIC DNA]</scope>
    <source>
        <strain evidence="2">R-45383</strain>
    </source>
</reference>
<proteinExistence type="predicted"/>
<evidence type="ECO:0000313" key="1">
    <source>
        <dbReference type="EMBL" id="OAI13483.1"/>
    </source>
</evidence>
<protein>
    <submittedName>
        <fullName evidence="1">Uncharacterized protein</fullName>
    </submittedName>
</protein>
<organism evidence="1 2">
    <name type="scientific">Methylomonas koyamae</name>
    <dbReference type="NCBI Taxonomy" id="702114"/>
    <lineage>
        <taxon>Bacteria</taxon>
        <taxon>Pseudomonadati</taxon>
        <taxon>Pseudomonadota</taxon>
        <taxon>Gammaproteobacteria</taxon>
        <taxon>Methylococcales</taxon>
        <taxon>Methylococcaceae</taxon>
        <taxon>Methylomonas</taxon>
    </lineage>
</organism>
<dbReference type="STRING" id="702114.A1355_13315"/>
<evidence type="ECO:0000313" key="2">
    <source>
        <dbReference type="Proteomes" id="UP000077628"/>
    </source>
</evidence>
<dbReference type="AlphaFoldDB" id="A0A177N7K4"/>
<accession>A0A177N7K4</accession>
<dbReference type="EMBL" id="LUUK01000209">
    <property type="protein sequence ID" value="OAI13483.1"/>
    <property type="molecule type" value="Genomic_DNA"/>
</dbReference>
<keyword evidence="2" id="KW-1185">Reference proteome</keyword>
<sequence>MDAALACWRLAGRYRLSRLQTIELIVTNRCSIVPCSRISAAPVSMTDRVVMRNQALNFDT</sequence>